<dbReference type="Gene3D" id="1.10.357.30">
    <property type="entry name" value="Exocyst complex subunit Sec15 C-terminal domain, N-terminal subdomain"/>
    <property type="match status" value="1"/>
</dbReference>
<evidence type="ECO:0000256" key="3">
    <source>
        <dbReference type="ARBA" id="ARBA00022483"/>
    </source>
</evidence>
<dbReference type="Proteomes" id="UP000015104">
    <property type="component" value="Unassembled WGS sequence"/>
</dbReference>
<gene>
    <name evidence="10" type="primary">107372280</name>
</gene>
<dbReference type="GO" id="GO:0006886">
    <property type="term" value="P:intracellular protein transport"/>
    <property type="evidence" value="ECO:0007669"/>
    <property type="project" value="InterPro"/>
</dbReference>
<accession>T1K0Q9</accession>
<sequence>MNVSKDPPVTDPLFSKLNGCDHLLIELESNDPSSLSLVLSNRAVGDEYDKFMEKLDARIKSHDEEIKRMCNANYQDFVDCIHDLLQVRPKADILKKEILEVNQDIQKSSENVQRKAEELIRYRKIVCNIETAIDHLSQCLPVLKMYSKLTSQMENTRYYPALKTLEQLENNFLPRVSHYRFAQAMRDKIPQIREQIKEASMSDLKDFLENVRQLSSQIGEIAMKNAAHQQNIEDTLLTSCTTSASSSNENSSSSSPVKKSTTILSINSSMNNINEISSSVNNTPKGPAIASRKKHPAPKPPLSASTENDLDLIDSGSDIDLNGGVSEEELKGTDIVDFSPVYRCLHIFGCLGARELFEIYYRQQRQQQAKLVLQPPTNMHENIDGYKNYFCGVVGFFVIENHILNTAPGLITKSYLDEVWENALQSVIASLRTYSSYCTDENLMLKIKRIIILFSQTLQSYGYNVNPFLNLLIEIRDQYNEILMKQWCALFRSIFDADNYHPIEVESQAEYDEIINEFPYYEAEVVSTGDSDYPKKFPFSSFVPKVFTQVKRFINACREFSQDLNISQTEIEDMVRKSTNLLLTRTLSGCLSVLIKKPSLGLLQLIQIAINTNYLEDSMSFLEEYISQPLNTGLGSPLTSSTTNIAELAGGSHLAKLQGSSMFKDARSDAESQIYFLLNQKIDEFFEIAHYDWMLVESSGVASSYIADLIKFLTSTFQAFTNLPLKVAQTACVSACKHIASSLINFLLDEDVKAISMGALEQFNLDLLQCEFFASSEPVKGFEDNALQMCFAELRQLVDLLLSWQWSTYIADYGKQDNKYLRVNPQMALNLLEKIKEADKNRNIFASLKKNERDKRKLVDTVIKQLKQLIAAHNSN</sequence>
<dbReference type="AlphaFoldDB" id="T1K0Q9"/>
<dbReference type="InterPro" id="IPR042045">
    <property type="entry name" value="EXOC6/Sec15_C_dom1"/>
</dbReference>
<comment type="similarity">
    <text evidence="1 5">Belongs to the SEC15 family.</text>
</comment>
<feature type="coiled-coil region" evidence="6">
    <location>
        <begin position="52"/>
        <end position="118"/>
    </location>
</feature>
<feature type="domain" description="Exocyst complex component EXOC6/Sec15 N-terminal" evidence="9">
    <location>
        <begin position="54"/>
        <end position="223"/>
    </location>
</feature>
<evidence type="ECO:0000256" key="1">
    <source>
        <dbReference type="ARBA" id="ARBA00007944"/>
    </source>
</evidence>
<organism evidence="10 11">
    <name type="scientific">Tetranychus urticae</name>
    <name type="common">Two-spotted spider mite</name>
    <dbReference type="NCBI Taxonomy" id="32264"/>
    <lineage>
        <taxon>Eukaryota</taxon>
        <taxon>Metazoa</taxon>
        <taxon>Ecdysozoa</taxon>
        <taxon>Arthropoda</taxon>
        <taxon>Chelicerata</taxon>
        <taxon>Arachnida</taxon>
        <taxon>Acari</taxon>
        <taxon>Acariformes</taxon>
        <taxon>Trombidiformes</taxon>
        <taxon>Prostigmata</taxon>
        <taxon>Eleutherengona</taxon>
        <taxon>Raphignathae</taxon>
        <taxon>Tetranychoidea</taxon>
        <taxon>Tetranychidae</taxon>
        <taxon>Tetranychus</taxon>
    </lineage>
</organism>
<comment type="function">
    <text evidence="5">Component of the exocyst complex involved in the docking of exocytic vesicles with fusion sites on the plasma membrane.</text>
</comment>
<dbReference type="GO" id="GO:0090522">
    <property type="term" value="P:vesicle tethering involved in exocytosis"/>
    <property type="evidence" value="ECO:0007669"/>
    <property type="project" value="UniProtKB-UniRule"/>
</dbReference>
<feature type="region of interest" description="Disordered" evidence="7">
    <location>
        <begin position="275"/>
        <end position="309"/>
    </location>
</feature>
<dbReference type="GO" id="GO:0016020">
    <property type="term" value="C:membrane"/>
    <property type="evidence" value="ECO:0007669"/>
    <property type="project" value="TreeGrafter"/>
</dbReference>
<keyword evidence="3 5" id="KW-0268">Exocytosis</keyword>
<dbReference type="eggNOG" id="KOG2176">
    <property type="taxonomic scope" value="Eukaryota"/>
</dbReference>
<dbReference type="HOGENOM" id="CLU_009437_0_0_1"/>
<evidence type="ECO:0000259" key="8">
    <source>
        <dbReference type="Pfam" id="PF04091"/>
    </source>
</evidence>
<dbReference type="GO" id="GO:0006893">
    <property type="term" value="P:Golgi to plasma membrane transport"/>
    <property type="evidence" value="ECO:0007669"/>
    <property type="project" value="TreeGrafter"/>
</dbReference>
<dbReference type="STRING" id="32264.T1K0Q9"/>
<evidence type="ECO:0000259" key="9">
    <source>
        <dbReference type="Pfam" id="PF20651"/>
    </source>
</evidence>
<dbReference type="OrthoDB" id="10267033at2759"/>
<dbReference type="PANTHER" id="PTHR12702">
    <property type="entry name" value="SEC15"/>
    <property type="match status" value="1"/>
</dbReference>
<dbReference type="InterPro" id="IPR046361">
    <property type="entry name" value="EXOC6/Sec15_C"/>
</dbReference>
<dbReference type="PANTHER" id="PTHR12702:SF0">
    <property type="entry name" value="EXOCYST COMPLEX COMPONENT 6"/>
    <property type="match status" value="1"/>
</dbReference>
<protein>
    <recommendedName>
        <fullName evidence="5">Exocyst complex component</fullName>
    </recommendedName>
</protein>
<dbReference type="FunFam" id="1.20.58.670:FF:000001">
    <property type="entry name" value="Exocyst complex component"/>
    <property type="match status" value="1"/>
</dbReference>
<evidence type="ECO:0000256" key="4">
    <source>
        <dbReference type="ARBA" id="ARBA00023054"/>
    </source>
</evidence>
<evidence type="ECO:0000256" key="6">
    <source>
        <dbReference type="SAM" id="Coils"/>
    </source>
</evidence>
<keyword evidence="2 5" id="KW-0813">Transport</keyword>
<dbReference type="InterPro" id="IPR007225">
    <property type="entry name" value="EXOC6/Sec15"/>
</dbReference>
<dbReference type="Pfam" id="PF04091">
    <property type="entry name" value="Sec15_C"/>
    <property type="match status" value="1"/>
</dbReference>
<evidence type="ECO:0000313" key="10">
    <source>
        <dbReference type="EnsemblMetazoa" id="tetur03g08680.1"/>
    </source>
</evidence>
<name>T1K0Q9_TETUR</name>
<keyword evidence="11" id="KW-1185">Reference proteome</keyword>
<dbReference type="EnsemblMetazoa" id="tetur03g08680.1">
    <property type="protein sequence ID" value="tetur03g08680.1"/>
    <property type="gene ID" value="tetur03g08680"/>
</dbReference>
<keyword evidence="4 6" id="KW-0175">Coiled coil</keyword>
<proteinExistence type="inferred from homology"/>
<reference evidence="10" key="2">
    <citation type="submission" date="2015-06" db="UniProtKB">
        <authorList>
            <consortium name="EnsemblMetazoa"/>
        </authorList>
    </citation>
    <scope>IDENTIFICATION</scope>
</reference>
<evidence type="ECO:0000313" key="11">
    <source>
        <dbReference type="Proteomes" id="UP000015104"/>
    </source>
</evidence>
<dbReference type="InterPro" id="IPR048359">
    <property type="entry name" value="EXOC6_Sec15_N"/>
</dbReference>
<dbReference type="GO" id="GO:0000145">
    <property type="term" value="C:exocyst"/>
    <property type="evidence" value="ECO:0007669"/>
    <property type="project" value="UniProtKB-UniRule"/>
</dbReference>
<dbReference type="InterPro" id="IPR042044">
    <property type="entry name" value="EXOC6PINT-1/Sec15/Tip20_C_dom2"/>
</dbReference>
<reference evidence="11" key="1">
    <citation type="submission" date="2011-08" db="EMBL/GenBank/DDBJ databases">
        <authorList>
            <person name="Rombauts S."/>
        </authorList>
    </citation>
    <scope>NUCLEOTIDE SEQUENCE</scope>
    <source>
        <strain evidence="11">London</strain>
    </source>
</reference>
<dbReference type="PIRSF" id="PIRSF025007">
    <property type="entry name" value="Sec15"/>
    <property type="match status" value="1"/>
</dbReference>
<feature type="domain" description="Exocyst complex subunit EXOC6/Sec15 C-terminal" evidence="8">
    <location>
        <begin position="468"/>
        <end position="834"/>
    </location>
</feature>
<evidence type="ECO:0000256" key="5">
    <source>
        <dbReference type="PIRNR" id="PIRNR025007"/>
    </source>
</evidence>
<dbReference type="EMBL" id="CAEY01001145">
    <property type="status" value="NOT_ANNOTATED_CDS"/>
    <property type="molecule type" value="Genomic_DNA"/>
</dbReference>
<evidence type="ECO:0000256" key="7">
    <source>
        <dbReference type="SAM" id="MobiDB-lite"/>
    </source>
</evidence>
<dbReference type="Gene3D" id="1.20.58.670">
    <property type="entry name" value="Dsl1p vesicle tethering complex, Tip20p subunit, domain D"/>
    <property type="match status" value="1"/>
</dbReference>
<dbReference type="Pfam" id="PF20651">
    <property type="entry name" value="EXOC6_Sec15_N"/>
    <property type="match status" value="1"/>
</dbReference>
<evidence type="ECO:0000256" key="2">
    <source>
        <dbReference type="ARBA" id="ARBA00022448"/>
    </source>
</evidence>